<evidence type="ECO:0000256" key="4">
    <source>
        <dbReference type="ARBA" id="ARBA00022989"/>
    </source>
</evidence>
<gene>
    <name evidence="5" type="ORF">Ccrd_020682</name>
</gene>
<sequence length="316" mass="35259">MAEAEGLARVLLLSRNNNAADFLYYLEGIDHNRSSINLRSLHHTAATENGHDTSILARALSKQLRQSFGSASSRQSGAVDVAGGVEATVVCFEVSCSGYPYHKRDPNQTKGKKHTFRSCEGLLWGVLEAKTQLGDVEKGESGLVRDERQKKKAASSRRLNQRVTIRVLQGVDSGPKATIHNSRVYKRSVLSILMFLSLIVSTIDSSFPQSFHRFSTYFIQDLLIFKLLTSLLEEIQASMDLHIEVSLLSFVYNSRYGSFLLRDLHFDAIQFCVYELLRIGYKFAARRDLNDPENAAIGAFAGALTGDNDFPRCNKN</sequence>
<evidence type="ECO:0000256" key="1">
    <source>
        <dbReference type="ARBA" id="ARBA00006375"/>
    </source>
</evidence>
<comment type="caution">
    <text evidence="5">The sequence shown here is derived from an EMBL/GenBank/DDBJ whole genome shotgun (WGS) entry which is preliminary data.</text>
</comment>
<dbReference type="Gramene" id="KVI01050">
    <property type="protein sequence ID" value="KVI01050"/>
    <property type="gene ID" value="Ccrd_020682"/>
</dbReference>
<reference evidence="5 6" key="1">
    <citation type="journal article" date="2016" name="Sci. Rep.">
        <title>The genome sequence of the outbreeding globe artichoke constructed de novo incorporating a phase-aware low-pass sequencing strategy of F1 progeny.</title>
        <authorList>
            <person name="Scaglione D."/>
            <person name="Reyes-Chin-Wo S."/>
            <person name="Acquadro A."/>
            <person name="Froenicke L."/>
            <person name="Portis E."/>
            <person name="Beitel C."/>
            <person name="Tirone M."/>
            <person name="Mauro R."/>
            <person name="Lo Monaco A."/>
            <person name="Mauromicale G."/>
            <person name="Faccioli P."/>
            <person name="Cattivelli L."/>
            <person name="Rieseberg L."/>
            <person name="Michelmore R."/>
            <person name="Lanteri S."/>
        </authorList>
    </citation>
    <scope>NUCLEOTIDE SEQUENCE [LARGE SCALE GENOMIC DNA]</scope>
    <source>
        <strain evidence="5">2C</strain>
    </source>
</reference>
<keyword evidence="2" id="KW-0813">Transport</keyword>
<keyword evidence="4" id="KW-0472">Membrane</keyword>
<proteinExistence type="inferred from homology"/>
<evidence type="ECO:0000256" key="2">
    <source>
        <dbReference type="ARBA" id="ARBA00022448"/>
    </source>
</evidence>
<dbReference type="Proteomes" id="UP000243975">
    <property type="component" value="Unassembled WGS sequence"/>
</dbReference>
<keyword evidence="4" id="KW-0812">Transmembrane</keyword>
<evidence type="ECO:0000313" key="5">
    <source>
        <dbReference type="EMBL" id="KVI01050.1"/>
    </source>
</evidence>
<keyword evidence="3" id="KW-0677">Repeat</keyword>
<comment type="similarity">
    <text evidence="1">Belongs to the mitochondrial carrier (TC 2.A.29) family.</text>
</comment>
<name>A0A118K0P4_CYNCS</name>
<evidence type="ECO:0000256" key="3">
    <source>
        <dbReference type="ARBA" id="ARBA00022737"/>
    </source>
</evidence>
<keyword evidence="4" id="KW-1133">Transmembrane helix</keyword>
<feature type="non-terminal residue" evidence="5">
    <location>
        <position position="316"/>
    </location>
</feature>
<dbReference type="EMBL" id="LEKV01003136">
    <property type="protein sequence ID" value="KVI01050.1"/>
    <property type="molecule type" value="Genomic_DNA"/>
</dbReference>
<organism evidence="5 6">
    <name type="scientific">Cynara cardunculus var. scolymus</name>
    <name type="common">Globe artichoke</name>
    <name type="synonym">Cynara scolymus</name>
    <dbReference type="NCBI Taxonomy" id="59895"/>
    <lineage>
        <taxon>Eukaryota</taxon>
        <taxon>Viridiplantae</taxon>
        <taxon>Streptophyta</taxon>
        <taxon>Embryophyta</taxon>
        <taxon>Tracheophyta</taxon>
        <taxon>Spermatophyta</taxon>
        <taxon>Magnoliopsida</taxon>
        <taxon>eudicotyledons</taxon>
        <taxon>Gunneridae</taxon>
        <taxon>Pentapetalae</taxon>
        <taxon>asterids</taxon>
        <taxon>campanulids</taxon>
        <taxon>Asterales</taxon>
        <taxon>Asteraceae</taxon>
        <taxon>Carduoideae</taxon>
        <taxon>Cardueae</taxon>
        <taxon>Carduinae</taxon>
        <taxon>Cynara</taxon>
    </lineage>
</organism>
<protein>
    <submittedName>
        <fullName evidence="5">Uncharacterized protein</fullName>
    </submittedName>
</protein>
<evidence type="ECO:0000313" key="6">
    <source>
        <dbReference type="Proteomes" id="UP000243975"/>
    </source>
</evidence>
<dbReference type="AlphaFoldDB" id="A0A118K0P4"/>
<keyword evidence="6" id="KW-1185">Reference proteome</keyword>
<accession>A0A118K0P4</accession>
<dbReference type="PANTHER" id="PTHR45667">
    <property type="entry name" value="S-ADENOSYLMETHIONINE MITOCHONDRIAL CARRIER PROTEIN"/>
    <property type="match status" value="1"/>
</dbReference>